<feature type="region of interest" description="Disordered" evidence="1">
    <location>
        <begin position="5304"/>
        <end position="5400"/>
    </location>
</feature>
<feature type="compositionally biased region" description="Basic and acidic residues" evidence="1">
    <location>
        <begin position="3574"/>
        <end position="3599"/>
    </location>
</feature>
<feature type="compositionally biased region" description="Basic and acidic residues" evidence="1">
    <location>
        <begin position="4598"/>
        <end position="4630"/>
    </location>
</feature>
<feature type="compositionally biased region" description="Basic and acidic residues" evidence="1">
    <location>
        <begin position="1546"/>
        <end position="1560"/>
    </location>
</feature>
<feature type="compositionally biased region" description="Low complexity" evidence="1">
    <location>
        <begin position="1809"/>
        <end position="1828"/>
    </location>
</feature>
<feature type="region of interest" description="Disordered" evidence="1">
    <location>
        <begin position="351"/>
        <end position="449"/>
    </location>
</feature>
<feature type="region of interest" description="Disordered" evidence="1">
    <location>
        <begin position="5232"/>
        <end position="5280"/>
    </location>
</feature>
<feature type="compositionally biased region" description="Basic and acidic residues" evidence="1">
    <location>
        <begin position="375"/>
        <end position="387"/>
    </location>
</feature>
<feature type="compositionally biased region" description="Basic and acidic residues" evidence="1">
    <location>
        <begin position="1655"/>
        <end position="1668"/>
    </location>
</feature>
<feature type="compositionally biased region" description="Basic and acidic residues" evidence="1">
    <location>
        <begin position="4367"/>
        <end position="4407"/>
    </location>
</feature>
<feature type="compositionally biased region" description="Basic and acidic residues" evidence="1">
    <location>
        <begin position="2278"/>
        <end position="2296"/>
    </location>
</feature>
<feature type="compositionally biased region" description="Basic and acidic residues" evidence="1">
    <location>
        <begin position="1018"/>
        <end position="1028"/>
    </location>
</feature>
<feature type="compositionally biased region" description="Polar residues" evidence="1">
    <location>
        <begin position="1763"/>
        <end position="1772"/>
    </location>
</feature>
<name>A0A7J6JUT5_TOXGO</name>
<feature type="region of interest" description="Disordered" evidence="1">
    <location>
        <begin position="290"/>
        <end position="318"/>
    </location>
</feature>
<feature type="compositionally biased region" description="Low complexity" evidence="1">
    <location>
        <begin position="1561"/>
        <end position="1581"/>
    </location>
</feature>
<feature type="compositionally biased region" description="Polar residues" evidence="1">
    <location>
        <begin position="1954"/>
        <end position="1964"/>
    </location>
</feature>
<feature type="compositionally biased region" description="Polar residues" evidence="1">
    <location>
        <begin position="885"/>
        <end position="898"/>
    </location>
</feature>
<feature type="compositionally biased region" description="Basic and acidic residues" evidence="1">
    <location>
        <begin position="5513"/>
        <end position="5535"/>
    </location>
</feature>
<dbReference type="PANTHER" id="PTHR23184:SF9">
    <property type="entry name" value="TETRATRICOPEPTIDE REPEAT PROTEIN 14"/>
    <property type="match status" value="1"/>
</dbReference>
<feature type="compositionally biased region" description="Acidic residues" evidence="1">
    <location>
        <begin position="3532"/>
        <end position="3551"/>
    </location>
</feature>
<reference evidence="2 3" key="1">
    <citation type="submission" date="2020-03" db="EMBL/GenBank/DDBJ databases">
        <title>Genome sequence of Toxoplasma gondii RH-88 strain.</title>
        <authorList>
            <person name="Lorenzi H.A."/>
            <person name="Venepally P."/>
            <person name="Rozenberg A."/>
            <person name="Sibley D."/>
        </authorList>
    </citation>
    <scope>NUCLEOTIDE SEQUENCE [LARGE SCALE GENOMIC DNA]</scope>
    <source>
        <strain evidence="2 3">RH-88</strain>
    </source>
</reference>
<protein>
    <submittedName>
        <fullName evidence="2">Uncharacterized protein</fullName>
    </submittedName>
</protein>
<feature type="compositionally biased region" description="Basic and acidic residues" evidence="1">
    <location>
        <begin position="2031"/>
        <end position="2065"/>
    </location>
</feature>
<feature type="compositionally biased region" description="Basic and acidic residues" evidence="1">
    <location>
        <begin position="4009"/>
        <end position="4020"/>
    </location>
</feature>
<feature type="compositionally biased region" description="Basic and acidic residues" evidence="1">
    <location>
        <begin position="1152"/>
        <end position="1171"/>
    </location>
</feature>
<feature type="compositionally biased region" description="Polar residues" evidence="1">
    <location>
        <begin position="2014"/>
        <end position="2023"/>
    </location>
</feature>
<feature type="region of interest" description="Disordered" evidence="1">
    <location>
        <begin position="5513"/>
        <end position="5592"/>
    </location>
</feature>
<feature type="compositionally biased region" description="Basic and acidic residues" evidence="1">
    <location>
        <begin position="2707"/>
        <end position="2724"/>
    </location>
</feature>
<proteinExistence type="predicted"/>
<feature type="compositionally biased region" description="Basic and acidic residues" evidence="1">
    <location>
        <begin position="1355"/>
        <end position="1380"/>
    </location>
</feature>
<feature type="compositionally biased region" description="Basic and acidic residues" evidence="1">
    <location>
        <begin position="4183"/>
        <end position="4206"/>
    </location>
</feature>
<feature type="compositionally biased region" description="Acidic residues" evidence="1">
    <location>
        <begin position="2355"/>
        <end position="2369"/>
    </location>
</feature>
<feature type="compositionally biased region" description="Basic and acidic residues" evidence="1">
    <location>
        <begin position="927"/>
        <end position="940"/>
    </location>
</feature>
<feature type="compositionally biased region" description="Polar residues" evidence="1">
    <location>
        <begin position="5009"/>
        <end position="5034"/>
    </location>
</feature>
<feature type="region of interest" description="Disordered" evidence="1">
    <location>
        <begin position="3769"/>
        <end position="3796"/>
    </location>
</feature>
<feature type="region of interest" description="Disordered" evidence="1">
    <location>
        <begin position="641"/>
        <end position="664"/>
    </location>
</feature>
<feature type="compositionally biased region" description="Low complexity" evidence="1">
    <location>
        <begin position="1588"/>
        <end position="1609"/>
    </location>
</feature>
<feature type="compositionally biased region" description="Basic and acidic residues" evidence="1">
    <location>
        <begin position="2240"/>
        <end position="2252"/>
    </location>
</feature>
<feature type="compositionally biased region" description="Basic and acidic residues" evidence="1">
    <location>
        <begin position="2676"/>
        <end position="2685"/>
    </location>
</feature>
<dbReference type="VEuPathDB" id="ToxoDB:TGME49_278205"/>
<feature type="compositionally biased region" description="Low complexity" evidence="1">
    <location>
        <begin position="5304"/>
        <end position="5320"/>
    </location>
</feature>
<feature type="region of interest" description="Disordered" evidence="1">
    <location>
        <begin position="4841"/>
        <end position="4862"/>
    </location>
</feature>
<feature type="compositionally biased region" description="Basic and acidic residues" evidence="1">
    <location>
        <begin position="4444"/>
        <end position="4468"/>
    </location>
</feature>
<feature type="compositionally biased region" description="Basic and acidic residues" evidence="1">
    <location>
        <begin position="4231"/>
        <end position="4246"/>
    </location>
</feature>
<feature type="compositionally biased region" description="Basic and acidic residues" evidence="1">
    <location>
        <begin position="2804"/>
        <end position="2822"/>
    </location>
</feature>
<feature type="compositionally biased region" description="Polar residues" evidence="1">
    <location>
        <begin position="3662"/>
        <end position="3671"/>
    </location>
</feature>
<feature type="compositionally biased region" description="Low complexity" evidence="1">
    <location>
        <begin position="1842"/>
        <end position="1872"/>
    </location>
</feature>
<feature type="region of interest" description="Disordered" evidence="1">
    <location>
        <begin position="1053"/>
        <end position="1176"/>
    </location>
</feature>
<feature type="compositionally biased region" description="Basic and acidic residues" evidence="1">
    <location>
        <begin position="4973"/>
        <end position="4988"/>
    </location>
</feature>
<feature type="compositionally biased region" description="Basic and acidic residues" evidence="1">
    <location>
        <begin position="1936"/>
        <end position="1950"/>
    </location>
</feature>
<feature type="compositionally biased region" description="Basic and acidic residues" evidence="1">
    <location>
        <begin position="4997"/>
        <end position="5008"/>
    </location>
</feature>
<dbReference type="EMBL" id="JAAUHK010000197">
    <property type="protein sequence ID" value="KAF4638953.1"/>
    <property type="molecule type" value="Genomic_DNA"/>
</dbReference>
<feature type="compositionally biased region" description="Polar residues" evidence="1">
    <location>
        <begin position="309"/>
        <end position="318"/>
    </location>
</feature>
<feature type="compositionally biased region" description="Low complexity" evidence="1">
    <location>
        <begin position="3889"/>
        <end position="3902"/>
    </location>
</feature>
<feature type="region of interest" description="Disordered" evidence="1">
    <location>
        <begin position="3074"/>
        <end position="3121"/>
    </location>
</feature>
<feature type="compositionally biased region" description="Basic and acidic residues" evidence="1">
    <location>
        <begin position="2649"/>
        <end position="2659"/>
    </location>
</feature>
<feature type="compositionally biased region" description="Low complexity" evidence="1">
    <location>
        <begin position="2689"/>
        <end position="2702"/>
    </location>
</feature>
<feature type="region of interest" description="Disordered" evidence="1">
    <location>
        <begin position="1317"/>
        <end position="1449"/>
    </location>
</feature>
<feature type="region of interest" description="Disordered" evidence="1">
    <location>
        <begin position="3529"/>
        <end position="3671"/>
    </location>
</feature>
<feature type="region of interest" description="Disordered" evidence="1">
    <location>
        <begin position="3845"/>
        <end position="3902"/>
    </location>
</feature>
<feature type="region of interest" description="Disordered" evidence="1">
    <location>
        <begin position="4009"/>
        <end position="4039"/>
    </location>
</feature>
<evidence type="ECO:0000313" key="2">
    <source>
        <dbReference type="EMBL" id="KAF4638953.1"/>
    </source>
</evidence>
<feature type="compositionally biased region" description="Basic and acidic residues" evidence="1">
    <location>
        <begin position="3420"/>
        <end position="3450"/>
    </location>
</feature>
<evidence type="ECO:0000313" key="3">
    <source>
        <dbReference type="Proteomes" id="UP000557509"/>
    </source>
</evidence>
<feature type="region of interest" description="Disordered" evidence="1">
    <location>
        <begin position="4183"/>
        <end position="4246"/>
    </location>
</feature>
<feature type="region of interest" description="Disordered" evidence="1">
    <location>
        <begin position="4592"/>
        <end position="4650"/>
    </location>
</feature>
<feature type="region of interest" description="Disordered" evidence="1">
    <location>
        <begin position="2649"/>
        <end position="2762"/>
    </location>
</feature>
<feature type="compositionally biased region" description="Basic and acidic residues" evidence="1">
    <location>
        <begin position="1877"/>
        <end position="1887"/>
    </location>
</feature>
<feature type="compositionally biased region" description="Low complexity" evidence="1">
    <location>
        <begin position="3074"/>
        <end position="3095"/>
    </location>
</feature>
<feature type="region of interest" description="Disordered" evidence="1">
    <location>
        <begin position="745"/>
        <end position="940"/>
    </location>
</feature>
<accession>A0A7J6JUT5</accession>
<feature type="compositionally biased region" description="Basic and acidic residues" evidence="1">
    <location>
        <begin position="867"/>
        <end position="884"/>
    </location>
</feature>
<feature type="region of interest" description="Disordered" evidence="1">
    <location>
        <begin position="3200"/>
        <end position="3247"/>
    </location>
</feature>
<feature type="compositionally biased region" description="Basic and acidic residues" evidence="1">
    <location>
        <begin position="5242"/>
        <end position="5263"/>
    </location>
</feature>
<feature type="compositionally biased region" description="Basic and acidic residues" evidence="1">
    <location>
        <begin position="1435"/>
        <end position="1446"/>
    </location>
</feature>
<feature type="compositionally biased region" description="Basic residues" evidence="1">
    <location>
        <begin position="3614"/>
        <end position="3628"/>
    </location>
</feature>
<feature type="compositionally biased region" description="Polar residues" evidence="1">
    <location>
        <begin position="1115"/>
        <end position="1124"/>
    </location>
</feature>
<feature type="compositionally biased region" description="Low complexity" evidence="1">
    <location>
        <begin position="4427"/>
        <end position="4436"/>
    </location>
</feature>
<feature type="compositionally biased region" description="Basic and acidic residues" evidence="1">
    <location>
        <begin position="2212"/>
        <end position="2232"/>
    </location>
</feature>
<organism evidence="2 3">
    <name type="scientific">Toxoplasma gondii</name>
    <dbReference type="NCBI Taxonomy" id="5811"/>
    <lineage>
        <taxon>Eukaryota</taxon>
        <taxon>Sar</taxon>
        <taxon>Alveolata</taxon>
        <taxon>Apicomplexa</taxon>
        <taxon>Conoidasida</taxon>
        <taxon>Coccidia</taxon>
        <taxon>Eucoccidiorida</taxon>
        <taxon>Eimeriorina</taxon>
        <taxon>Sarcocystidae</taxon>
        <taxon>Toxoplasma</taxon>
    </lineage>
</organism>
<feature type="compositionally biased region" description="Polar residues" evidence="1">
    <location>
        <begin position="3451"/>
        <end position="3461"/>
    </location>
</feature>
<comment type="caution">
    <text evidence="2">The sequence shown here is derived from an EMBL/GenBank/DDBJ whole genome shotgun (WGS) entry which is preliminary data.</text>
</comment>
<feature type="compositionally biased region" description="Basic and acidic residues" evidence="1">
    <location>
        <begin position="790"/>
        <end position="824"/>
    </location>
</feature>
<feature type="region of interest" description="Disordered" evidence="1">
    <location>
        <begin position="2804"/>
        <end position="2825"/>
    </location>
</feature>
<feature type="compositionally biased region" description="Basic and acidic residues" evidence="1">
    <location>
        <begin position="5542"/>
        <end position="5563"/>
    </location>
</feature>
<feature type="region of interest" description="Disordered" evidence="1">
    <location>
        <begin position="2005"/>
        <end position="2411"/>
    </location>
</feature>
<dbReference type="PANTHER" id="PTHR23184">
    <property type="entry name" value="TETRATRICOPEPTIDE REPEAT PROTEIN 14"/>
    <property type="match status" value="1"/>
</dbReference>
<dbReference type="InterPro" id="IPR039190">
    <property type="entry name" value="TTC14"/>
</dbReference>
<feature type="compositionally biased region" description="Basic and acidic residues" evidence="1">
    <location>
        <begin position="2165"/>
        <end position="2200"/>
    </location>
</feature>
<feature type="compositionally biased region" description="Acidic residues" evidence="1">
    <location>
        <begin position="2201"/>
        <end position="2211"/>
    </location>
</feature>
<feature type="compositionally biased region" description="Basic and acidic residues" evidence="1">
    <location>
        <begin position="2074"/>
        <end position="2099"/>
    </location>
</feature>
<sequence>MLSSACLYRNILVQKLASEKHGVSTSGGRQKVFLLRMLGSTNNRGQRSPDASTTVPLVSSRPSFFGQGALEAEAPALSVLHQQGRQATSFPELRWQTPLHSSAAANVSVASPFVEVNVPSNAPHGLPFPPPAVGCRNPGENTRGLWLLPQGSEFLESGGETGEEFQRTRSPMNNGACNQERGSLVAYTSPPQRPFGSPRVLNTFQQLAGQVAAQTPLSPGNETIGAALPQFQPLPLSPLWQANASEEHQRTLAFFQAFGPVKYIFWDLCSCPLLLRCPLAAVSSHVEKSTPEGARIETEGAATAGSIVSRPSDSASSSLGRLYTPTEVVLMAARFFKVAVSAVKLFYEEDPDTRPGAMASRDRVSPPPFPVSPSHSEDRAETGESEGRVSGSPCRFSVGQNSGERLTSACARAEQRSSLESAGRQRLASSARLPQTPETVWQPGERRTCSGDARAKRTDVTAAALCDRLDRESRVVLSDMGCLVHECHRRRVMDCVVAELQRALVATRRQSTDEFSQMPRHSFLQLGDLEVLESSLSPSELPTIVILSSIHFDFTEALRTEIERSRLGETPPRVRLLVCHNYDWPFRPTGFLSQFIQRMDVPPQIQSAVYTATYRQLVSAMYGVPVSRLVPFSPLPAIHTNSADSLHEPRGGARNEEEADAPPALLPPVLPLCCTHTLPRPMGPSPLVLSSSARSSSLGPCRQDSFLQESRTATFFPLTSANQTSAFLSSGPALHHAADTISSFNSARPEASARSLPLPAPRARGDSSGPRSREKGGTCPSGGPSAPPDGLRHQEVEDTPRERQSAGRHEVNDKEGQRDSEWQPHSRGVGLSSREKEGAEISPVCPDRASRLHSTTQKSHEEEEVDGKDPPARSTADTREKDPSDSSLSPQEPSPSDRQSARPARPRGPHPSAHRCYLDSGEETREEGDSRGAEKQRDVPCWRGLEIDLRNPSRELLDFLGTVASPSVSPPIEEHANKDFQLLERCFSEAEKQGGLATCAAGPGDVEDIGRSCPRSPFTRDHSSSHAEEAEEGTVDGFPLPLAPVIHAELPRHCPRVPAGRGTRPPLIPSPGEEEGAPNPSDKTLRGPTTYPTSPELSYGLAATPAPDRGEESSTESPSDTVQSRKPRAETVHSVVPALCTLAIHAENGEPPPREPPKNNLKPHSEAEKARSPFGALQPSLLSSVDSCLEAQRLADWVRSPHSDRVGSSSCPPPESPFVFHTAEIDTAAGPRRGLTEYFLLDTSEDESASQRSSSDFGLSHVQLPDQQCVQEAPDLLSSAVPLTSLVSSPPSVPELSVSLPLLEKIGANLSEDANAVEKQPLRGAAGGWEEANPPGRQGPDGVGSWVEGWTGPLEEERGRVGETETTERGETLRGRREVNSEGGETGWNEEDASVEREREAGPFGQCEATGESKGRKAMFLHPERQEAKGISVEAGERRGENRREGVASQLKTFKRETSTAGISRLVLSKLDEANATISTHTLPCSAQSDPRETSSASSSSASSSSSSSSSSFPVFSETRGRQTVMATGAPVPIEETDGVPFGFPELERNAVEGGLRHESSVSPSLSHPLSPASLFPAVSPSVPPSASPFASPAVSLSGASPSFLSASSEGGRPHLDSHSGLARGDTGTSRTVARRRVSRFRGSEPKTSPGLEGDQSRLSDTSADRGSSRSAAFSPAAYAEKEPSSGPNSTPGDTAFSFALASSHPHTRSSSLAFSSASSANAESLGGPLSSVLSRPAAVTPLRLLPEASPPPSESGASSAPRTSLHTLSLISSAPPPFPSSAFFPPPLLHRVALEPGPLPQRARLSVSSGAPSPASSFASFLSLPPGDALRPPRAWPGPPGSSVHSVASTSSISSGSSVSSASGHVSARGSFADAPEDRRKEDGRRLFSRVEGGQLRHLRRLKTTTERARMEGRLGGASEAPLHSRPRRTLYLQKDGETGFPEERKRDGISVNWGTKPTTGGVSQASQQASFFFAEEKKDSDAGVRLPGASVFTTLWNAFRNDKFFQEKRTPDVTSTASSTKPAKAVEPPSRKERTGQESDETQRTEEAEKIEEPEREGGEQENAKANGSNPDRGRPEVDHKRGEKETWGGVAHRGDVKAPFVPVEIPPDRPDVLRSLKGDERHQPPRRQQTEEALHGREREDVEQDSPFASRPPSLGPSPCRAPREAVDCLVRQETRNELSEEGEGERREEDTSKEPCDGEGETADRDEEGGKASQRELRVASKAAHDSAADPQRLAKRSDLKTVGDIRRSRGSHRARQWGVSALSRFEADSASAAEDHENEKDVALSGERKDSFFPADTPTRTGLSVPANVEAGFRLTEPTEGQRNERAANIATETLLGGREDEGVVGIAPGEEEAPESTDEPATSEEDRRGVVASQTPEDQETRAGQARKRREEDGPNVFTARTRVPAKEQQQLSDFFGDTNCDFHPCLYTDSTTHNEHVNTECWVTRSVIRRTLHRAEVVSALFSHSPEGAIFVKETPGDLEGAKLIFTRSLAPPAAFVVNDPFRRFSGQSNALVQSSPDSTNSAFARVSSLEQRRRFREAPSDRRRFASLQPQAPSSLPLVSSLTSVYVDSDERLSSPFHVDETVIWRSGPHLASLALDSSAASASSSSSSLSSASLAVAAAEHGAVSALPPHARLPFEAGEREGEGIPREDEAAGNASAREADVSEVPSRPERPETSERVQSTPPTSAAAPALSARRGRAAKEQARDSVGEATRERCQQLQDTTLRPPGSQEPPENEGNEEEQAGRVARHAKSRQAESALLRASFNSNISTLSDVLKEWTLAPLPRRRHKHFAASAEVHRGSLRERQSGKRENKMRAGNASRELEIRFTNDTSPEKGGKDTLAFSATAKRPLTSPVVPARQWLLTDAAKGENTKNRVEESLIERFYGMVNKRGDPENLKNTKADKAKRVARRLAALRVLRRCTRLRAHKQRRLGLPSDDSTSSSRILPLSPTEFLASSATSASSALSDALPLLAFSYSSDALSSTRSSSSLSSSSLASSSALSSLLSSTLASSSSSSSSSSFASSAECLSSCSSSSVPSSPPGCAFVSPSAPAFRALERFSVSHSRLPCSSSRLSTSPASSDSPSSVLNFNDESSWRGRGTSSLERGEAGTRPLAARLRRRMQSAEERLGAAECVRFLPHPLFFSGTESGNRRPVQVCEPTEKRLAAQGEGGGAAGGARVGQTDEGVAEALSEAMNGPRGGGQRKLSEAEKPNPQLVTVRQRPETENDAATRPVGPERGDAQLHLKGADAVLRDNFRTRKVDQLSAEEMPLCSLVPLMRLTATDEGTTKALTSSDASAALGLLTETIWVESLDARKPGEKNTTQISVYALGLHSLPWTVFLIEKRLRRFLSAVQRSGLLGIVYAPPLCRAHAQSAIHLDFNFAAFLQDEKHKLRRPWDIYFAAEPAGSGEATRQTEAKRKEGRETGKRREEREQKRAEEREQSVESLETAQTKLAGTAEGRRAIEQHGDRDRILEAVNELRDMVWGPRGLLTSARHAVVDLSEDVENIARALCREARKDNKGEIKEEENGDQTNEEDTEEEEKERDETKRDEKEGETEEDEPEREAEEDKLKASTRERREIQKDKEQADSRELLNQVEQQKQENLKRRGKKVRRRRRRRRAQDREMNRRNNDSPVRGKEQVEHDLKQGNEDQEQSSRILSGQLQRETEADLVSVLHEEEKMVRGDSEQLSYGERNVDAQQNEDWQRQELRRHAMLQSLERVLLRRFASMCDERDILILPFFSLRRPDAERFPRFFPSFSFPSVSSSPSGSSLPCSTATSSSSSSPSSSCVSRSLLSRFSSGRMPGSPKLFLVGSTAGEAERLFVEVVLAVKAFLSAGGDRPRKPVRRTQIISPLPPFSSKTSRDAESEQTPSRPMKHLPAVSLRSSSSSTSSSSSLSHLTSASLCSPLTDPVSLAAFAESTFDVFISWTSFPSAVSRLSPRAFLSSSPGEAGATAEKEVLLAALGWAEEDVENALAFVAAACDSRGKSSASPLCLPLHWHEGNAEEEPRKQTENGETVKAGKKQENRKECSSLADGQEAPLPLAFVQRLGTTIVQVPRDLLPLVFRASLTALREFFDDPRLGIQATCADILRAFGGTLLELDFSYSTHSWLSPVSFECAPCFVSPVLESLGVFFLLLSSQFDFCSLPVSLDVSLVLVAERRVAWRRLLRDARMSERCQTRGEKTTDRRGDSAKERRGNCEEDGEVERPTTMAGSARPRKQKGGNSEETRDKDSRGDSARETRLAELDGEGAEQSKLLTASAFPSHEAPLRSLSSSLFATHRLIFDCDPLYPPCQLAAIQQALALVRGPFYSVKGGTVASPVTTQFSHSGDIGGLEAEREEEQDGNGERTREEREEEREEEERRQGRKDEREEVGEKERADDGEGERDHWGEEEKETVGGERDEDEKGEENRMMIEESGASRRAAALSAGTPGRGRPQRRETSWRRQTEGETTSESRPRRREMTVVMYNPNDVPTDLLLLITREGPLEAPDRIYDAIISEASYIAATEPDVFLLSGIPFGFAPLPHYSSYALSPSSCSSSSSSSLPSDSSSSSASVSSLVSPLLSSSSASSSSACSATSASEFPAVPSWHSTETHEAARGEVLRAPETEFFTEKSAEAVKETSGRRARKTVNKEEGQETSQRSLARISAATWETRTASPVRPVLLFPRTTSRCFVFRLGPGCGAQGRTCPSLDCAHERTAVRRFERLLSLAFPPDADKKEVPLSEFLVPFDLGGRFIGPGGKHRKHLIARTRGFLSVSNERHRGPDGRSWRRLAVGGDFDARLALAKEVFRLLQWPASSAQEPGRSSNVKAHAKNPTKALLDLFSLQALPRDRLLGREEKRERHSEGENEKKANSPAFVSLNQKIPLETGVARLLRDLTGGLVDFSFRLVVTLKGEERNENFCIDRDLLRLHLERQHLSLVRFEASSLAKGRTDAAEAKTFQRNAAGPEVRAANKDEVVEGGQDLGDELRTTLGDREKRTDADQSVWTSVDRVDRREAHGECSDSSSTATDGCDPASSSPPARMQSKTKSFTVTLRGTREALNARSAAAFAFLLEDKRRVETVHFSDGVQWFFFLPDVEKGRGPGTCRSEGRVGEEDSLEEKMCDSVGDSRGGDDQVRRCVAQRGSETPACGSRPFSSSSASSLASFLRPSLSPHSCCFSGLAWVRIHEGEAAVESAWQAFLSGLDWSGRGGALLRLAGRDFFFHFATCTAFPIIRRRRSSAWRREQSREGACSDGGRKEEERNEKRDIEESKEKDGLVQNNVTEAPAEDGDDLRQLKEEKAFLESTTLSEPQCLLSSSSLLSSTSPANASPLPGRQAEQARTQRNAKSEKGKAPTENTGNAFLRRDAEGGDSLSEEEESGCETAEQMTQREVEAGTENGNEERAGPNGRRFPGRVNDAMSLNKDEITFSALSNSYFLPFNPQCSVSAPESVPCVSSHYCILHLSSAQRVPSVVTASEAKKDSALLAAALTASVENAERRHPSRSFSLDFSRSPVRLARVEIGECRGERKSRTRENEDRVVERTEKEQAVRGGGVQEEKRGEGSEEEEQRRTRDRGRAATSNRVQESERRAAGGPSESEGRPGLAGRKIVTVEEFCGTGQTGEDDRRTTVCEEVENKRSVSAEKETFHVCRDVLLRRTRALLQNFL</sequence>
<feature type="region of interest" description="Disordered" evidence="1">
    <location>
        <begin position="1480"/>
        <end position="1772"/>
    </location>
</feature>
<feature type="compositionally biased region" description="Basic and acidic residues" evidence="1">
    <location>
        <begin position="3629"/>
        <end position="3656"/>
    </location>
</feature>
<feature type="region of interest" description="Disordered" evidence="1">
    <location>
        <begin position="4326"/>
        <end position="4468"/>
    </location>
</feature>
<feature type="region of interest" description="Disordered" evidence="1">
    <location>
        <begin position="3415"/>
        <end position="3473"/>
    </location>
</feature>
<feature type="compositionally biased region" description="Basic and acidic residues" evidence="1">
    <location>
        <begin position="1905"/>
        <end position="1914"/>
    </location>
</feature>
<gene>
    <name evidence="2" type="ORF">TGRH88_065620</name>
</gene>
<feature type="region of interest" description="Disordered" evidence="1">
    <location>
        <begin position="4949"/>
        <end position="5034"/>
    </location>
</feature>
<feature type="compositionally biased region" description="Basic and acidic residues" evidence="1">
    <location>
        <begin position="4841"/>
        <end position="4859"/>
    </location>
</feature>
<feature type="compositionally biased region" description="Low complexity" evidence="1">
    <location>
        <begin position="1495"/>
        <end position="1512"/>
    </location>
</feature>
<feature type="compositionally biased region" description="Basic and acidic residues" evidence="1">
    <location>
        <begin position="2109"/>
        <end position="2143"/>
    </location>
</feature>
<feature type="compositionally biased region" description="Polar residues" evidence="1">
    <location>
        <begin position="1480"/>
        <end position="1489"/>
    </location>
</feature>
<feature type="region of interest" description="Disordered" evidence="1">
    <location>
        <begin position="1802"/>
        <end position="1965"/>
    </location>
</feature>
<feature type="compositionally biased region" description="Acidic residues" evidence="1">
    <location>
        <begin position="3561"/>
        <end position="3573"/>
    </location>
</feature>
<evidence type="ECO:0000256" key="1">
    <source>
        <dbReference type="SAM" id="MobiDB-lite"/>
    </source>
</evidence>
<keyword evidence="3" id="KW-1185">Reference proteome</keyword>
<feature type="compositionally biased region" description="Low complexity" evidence="1">
    <location>
        <begin position="1710"/>
        <end position="1725"/>
    </location>
</feature>
<dbReference type="Proteomes" id="UP000557509">
    <property type="component" value="Unassembled WGS sequence"/>
</dbReference>
<feature type="region of interest" description="Disordered" evidence="1">
    <location>
        <begin position="1010"/>
        <end position="1039"/>
    </location>
</feature>
<feature type="compositionally biased region" description="Basic and acidic residues" evidence="1">
    <location>
        <begin position="645"/>
        <end position="656"/>
    </location>
</feature>